<reference evidence="20 21" key="1">
    <citation type="submission" date="2021-06" db="EMBL/GenBank/DDBJ databases">
        <authorList>
            <person name="Kallberg Y."/>
            <person name="Tangrot J."/>
            <person name="Rosling A."/>
        </authorList>
    </citation>
    <scope>NUCLEOTIDE SEQUENCE [LARGE SCALE GENOMIC DNA]</scope>
    <source>
        <strain evidence="20 21">120-4 pot B 10/14</strain>
    </source>
</reference>
<evidence type="ECO:0000256" key="9">
    <source>
        <dbReference type="ARBA" id="ARBA00022989"/>
    </source>
</evidence>
<evidence type="ECO:0000256" key="7">
    <source>
        <dbReference type="ARBA" id="ARBA00022448"/>
    </source>
</evidence>
<dbReference type="PANTHER" id="PTHR13038">
    <property type="entry name" value="APG9 AUTOPHAGY 9"/>
    <property type="match status" value="1"/>
</dbReference>
<evidence type="ECO:0000256" key="16">
    <source>
        <dbReference type="ARBA" id="ARBA00024621"/>
    </source>
</evidence>
<evidence type="ECO:0000256" key="2">
    <source>
        <dbReference type="ARBA" id="ARBA00004477"/>
    </source>
</evidence>
<dbReference type="PANTHER" id="PTHR13038:SF10">
    <property type="entry name" value="AUTOPHAGY-RELATED PROTEIN 9"/>
    <property type="match status" value="1"/>
</dbReference>
<evidence type="ECO:0000256" key="19">
    <source>
        <dbReference type="SAM" id="MobiDB-lite"/>
    </source>
</evidence>
<evidence type="ECO:0000256" key="18">
    <source>
        <dbReference type="RuleBase" id="RU364027"/>
    </source>
</evidence>
<feature type="region of interest" description="Disordered" evidence="19">
    <location>
        <begin position="32"/>
        <end position="59"/>
    </location>
</feature>
<keyword evidence="12 18" id="KW-0445">Lipid transport</keyword>
<evidence type="ECO:0000256" key="6">
    <source>
        <dbReference type="ARBA" id="ARBA00018074"/>
    </source>
</evidence>
<feature type="compositionally biased region" description="Polar residues" evidence="19">
    <location>
        <begin position="41"/>
        <end position="59"/>
    </location>
</feature>
<comment type="catalytic activity">
    <reaction evidence="15">
        <text>a 1,2-diacyl-sn-glycero-3-phosphoethanolamine(in) = a 1,2-diacyl-sn-glycero-3-phosphoethanolamine(out)</text>
        <dbReference type="Rhea" id="RHEA:38895"/>
        <dbReference type="ChEBI" id="CHEBI:64612"/>
    </reaction>
</comment>
<keyword evidence="10 18" id="KW-0072">Autophagy</keyword>
<comment type="subcellular location">
    <subcellularLocation>
        <location evidence="1">Cytoplasmic vesicle membrane</location>
        <topology evidence="1">Multi-pass membrane protein</topology>
    </subcellularLocation>
    <subcellularLocation>
        <location evidence="2">Endoplasmic reticulum membrane</location>
        <topology evidence="2">Multi-pass membrane protein</topology>
    </subcellularLocation>
    <subcellularLocation>
        <location evidence="4">Golgi apparatus membrane</location>
        <topology evidence="4">Multi-pass membrane protein</topology>
    </subcellularLocation>
    <subcellularLocation>
        <location evidence="3 18">Preautophagosomal structure membrane</location>
        <topology evidence="3 18">Multi-pass membrane protein</topology>
    </subcellularLocation>
</comment>
<dbReference type="EMBL" id="CAJVQB010000388">
    <property type="protein sequence ID" value="CAG8486061.1"/>
    <property type="molecule type" value="Genomic_DNA"/>
</dbReference>
<evidence type="ECO:0000256" key="15">
    <source>
        <dbReference type="ARBA" id="ARBA00024615"/>
    </source>
</evidence>
<keyword evidence="9" id="KW-1133">Transmembrane helix</keyword>
<keyword evidence="7 18" id="KW-0813">Transport</keyword>
<keyword evidence="11" id="KW-0333">Golgi apparatus</keyword>
<dbReference type="Pfam" id="PF04109">
    <property type="entry name" value="ATG9"/>
    <property type="match status" value="1"/>
</dbReference>
<proteinExistence type="inferred from homology"/>
<evidence type="ECO:0000256" key="13">
    <source>
        <dbReference type="ARBA" id="ARBA00023136"/>
    </source>
</evidence>
<feature type="non-terminal residue" evidence="20">
    <location>
        <position position="208"/>
    </location>
</feature>
<comment type="catalytic activity">
    <reaction evidence="16">
        <text>a 1,2-diacyl-sn-glycero-3-phospho-(1D-myo-inositol-3-phosphate)(in) = a 1,2-diacyl-sn-glycero-3-phospho-(1D-myo-inositol-3-phosphate)(out)</text>
        <dbReference type="Rhea" id="RHEA:67920"/>
        <dbReference type="ChEBI" id="CHEBI:58088"/>
    </reaction>
</comment>
<evidence type="ECO:0000313" key="21">
    <source>
        <dbReference type="Proteomes" id="UP000789901"/>
    </source>
</evidence>
<accession>A0ABM8VZH5</accession>
<evidence type="ECO:0000256" key="8">
    <source>
        <dbReference type="ARBA" id="ARBA00022692"/>
    </source>
</evidence>
<dbReference type="InterPro" id="IPR007241">
    <property type="entry name" value="Autophagy-rel_prot_9"/>
</dbReference>
<keyword evidence="21" id="KW-1185">Reference proteome</keyword>
<evidence type="ECO:0000256" key="5">
    <source>
        <dbReference type="ARBA" id="ARBA00006185"/>
    </source>
</evidence>
<comment type="catalytic activity">
    <reaction evidence="17">
        <text>a 1,2-diacyl-sn-glycero-3-phosphocholine(in) = a 1,2-diacyl-sn-glycero-3-phosphocholine(out)</text>
        <dbReference type="Rhea" id="RHEA:38571"/>
        <dbReference type="ChEBI" id="CHEBI:57643"/>
    </reaction>
</comment>
<keyword evidence="13" id="KW-0472">Membrane</keyword>
<comment type="catalytic activity">
    <reaction evidence="14">
        <text>a 1,2-diacyl-sn-glycero-3-phospho-L-serine(in) = a 1,2-diacyl-sn-glycero-3-phospho-L-serine(out)</text>
        <dbReference type="Rhea" id="RHEA:38663"/>
        <dbReference type="ChEBI" id="CHEBI:57262"/>
    </reaction>
</comment>
<protein>
    <recommendedName>
        <fullName evidence="6 18">Autophagy-related protein 9</fullName>
    </recommendedName>
</protein>
<evidence type="ECO:0000256" key="12">
    <source>
        <dbReference type="ARBA" id="ARBA00023055"/>
    </source>
</evidence>
<evidence type="ECO:0000256" key="17">
    <source>
        <dbReference type="ARBA" id="ARBA00024631"/>
    </source>
</evidence>
<evidence type="ECO:0000313" key="20">
    <source>
        <dbReference type="EMBL" id="CAG8486061.1"/>
    </source>
</evidence>
<keyword evidence="8" id="KW-0812">Transmembrane</keyword>
<evidence type="ECO:0000256" key="4">
    <source>
        <dbReference type="ARBA" id="ARBA00004653"/>
    </source>
</evidence>
<evidence type="ECO:0000256" key="14">
    <source>
        <dbReference type="ARBA" id="ARBA00024479"/>
    </source>
</evidence>
<sequence length="208" mass="24456">MTDQSIFGRFQANDVPYVPFRDDNEEDLEEEFSESLVLRPTASTSSRTVPSTFQNFTTNRQQRYQHLPEDDEIEDSDQESNEAPASLIADIQTIPWQKVVNHIFELRENNPTTSHQGPNNKPQQRLDAHNITNRIMRQENYLIALFNKDMLDLTIPIPFFRQKNFLTKTLEWNLRYCIINHVFNDQGQVRRAFVKDTRGVQRDRLTQG</sequence>
<comment type="function">
    <text evidence="18">Phospholipid scramblase involved in autophagy. Cycles between the preautophagosomal structure/phagophore assembly site (PAS) and the cytoplasmic vesicle pool and supplies membrane for the growing autophagosome. Lipid scramblase activity plays a key role in preautophagosomal structure/phagophore assembly by distributing the phospholipids that arrive through ATG2 from the cytoplasmic to the luminal leaflet of the bilayer, thereby driving autophagosomal membrane expansion.</text>
</comment>
<comment type="similarity">
    <text evidence="5 18">Belongs to the ATG9 family.</text>
</comment>
<name>A0ABM8VZH5_GIGMA</name>
<comment type="caution">
    <text evidence="20">The sequence shown here is derived from an EMBL/GenBank/DDBJ whole genome shotgun (WGS) entry which is preliminary data.</text>
</comment>
<gene>
    <name evidence="20" type="ORF">GMARGA_LOCUS1484</name>
</gene>
<evidence type="ECO:0000256" key="3">
    <source>
        <dbReference type="ARBA" id="ARBA00004511"/>
    </source>
</evidence>
<dbReference type="Proteomes" id="UP000789901">
    <property type="component" value="Unassembled WGS sequence"/>
</dbReference>
<evidence type="ECO:0000256" key="11">
    <source>
        <dbReference type="ARBA" id="ARBA00023034"/>
    </source>
</evidence>
<evidence type="ECO:0000256" key="1">
    <source>
        <dbReference type="ARBA" id="ARBA00004439"/>
    </source>
</evidence>
<organism evidence="20 21">
    <name type="scientific">Gigaspora margarita</name>
    <dbReference type="NCBI Taxonomy" id="4874"/>
    <lineage>
        <taxon>Eukaryota</taxon>
        <taxon>Fungi</taxon>
        <taxon>Fungi incertae sedis</taxon>
        <taxon>Mucoromycota</taxon>
        <taxon>Glomeromycotina</taxon>
        <taxon>Glomeromycetes</taxon>
        <taxon>Diversisporales</taxon>
        <taxon>Gigasporaceae</taxon>
        <taxon>Gigaspora</taxon>
    </lineage>
</organism>
<evidence type="ECO:0000256" key="10">
    <source>
        <dbReference type="ARBA" id="ARBA00023006"/>
    </source>
</evidence>